<keyword evidence="1" id="KW-0175">Coiled coil</keyword>
<evidence type="ECO:0000256" key="1">
    <source>
        <dbReference type="SAM" id="Coils"/>
    </source>
</evidence>
<keyword evidence="3" id="KW-1185">Reference proteome</keyword>
<sequence length="178" mass="19491">MIRAIGCFCNPILSKVLRKSVMFLMQADALIRQADALIRQADALTMQADALTMQADALTMQADALTMQADALTMQPDALTMQADALTRQADAYSASRLNAIHFDLSPNLSPKRREALRLTPLTLQGRGWGLSLYFTQLRTAILSGIAKLNSLRINEMLYLAQNLVNHPVCLGSITAAK</sequence>
<accession>A0ABR8EWD6</accession>
<comment type="caution">
    <text evidence="2">The sequence shown here is derived from an EMBL/GenBank/DDBJ whole genome shotgun (WGS) entry which is preliminary data.</text>
</comment>
<proteinExistence type="predicted"/>
<evidence type="ECO:0000313" key="3">
    <source>
        <dbReference type="Proteomes" id="UP000604661"/>
    </source>
</evidence>
<protein>
    <submittedName>
        <fullName evidence="2">Uncharacterized protein</fullName>
    </submittedName>
</protein>
<reference evidence="2 3" key="1">
    <citation type="journal article" date="2020" name="ISME J.">
        <title>Comparative genomics reveals insights into cyanobacterial evolution and habitat adaptation.</title>
        <authorList>
            <person name="Chen M.Y."/>
            <person name="Teng W.K."/>
            <person name="Zhao L."/>
            <person name="Hu C.X."/>
            <person name="Zhou Y.K."/>
            <person name="Han B.P."/>
            <person name="Song L.R."/>
            <person name="Shu W.S."/>
        </authorList>
    </citation>
    <scope>NUCLEOTIDE SEQUENCE [LARGE SCALE GENOMIC DNA]</scope>
    <source>
        <strain evidence="2 3">FACHB-391</strain>
    </source>
</reference>
<feature type="coiled-coil region" evidence="1">
    <location>
        <begin position="27"/>
        <end position="54"/>
    </location>
</feature>
<name>A0ABR8EWD6_NOSLI</name>
<dbReference type="Proteomes" id="UP000604661">
    <property type="component" value="Unassembled WGS sequence"/>
</dbReference>
<organism evidence="2 3">
    <name type="scientific">Nostoc linckia FACHB-391</name>
    <dbReference type="NCBI Taxonomy" id="2692906"/>
    <lineage>
        <taxon>Bacteria</taxon>
        <taxon>Bacillati</taxon>
        <taxon>Cyanobacteriota</taxon>
        <taxon>Cyanophyceae</taxon>
        <taxon>Nostocales</taxon>
        <taxon>Nostocaceae</taxon>
        <taxon>Nostoc</taxon>
    </lineage>
</organism>
<evidence type="ECO:0000313" key="2">
    <source>
        <dbReference type="EMBL" id="MBD2562243.1"/>
    </source>
</evidence>
<gene>
    <name evidence="2" type="ORF">H6G95_16810</name>
</gene>
<dbReference type="EMBL" id="JACJTE010000017">
    <property type="protein sequence ID" value="MBD2562243.1"/>
    <property type="molecule type" value="Genomic_DNA"/>
</dbReference>